<evidence type="ECO:0000256" key="1">
    <source>
        <dbReference type="SAM" id="MobiDB-lite"/>
    </source>
</evidence>
<accession>A0A7M7Q9I4</accession>
<evidence type="ECO:0000313" key="2">
    <source>
        <dbReference type="EnsemblMetazoa" id="XP_031783004"/>
    </source>
</evidence>
<organism evidence="2 3">
    <name type="scientific">Nasonia vitripennis</name>
    <name type="common">Parasitic wasp</name>
    <dbReference type="NCBI Taxonomy" id="7425"/>
    <lineage>
        <taxon>Eukaryota</taxon>
        <taxon>Metazoa</taxon>
        <taxon>Ecdysozoa</taxon>
        <taxon>Arthropoda</taxon>
        <taxon>Hexapoda</taxon>
        <taxon>Insecta</taxon>
        <taxon>Pterygota</taxon>
        <taxon>Neoptera</taxon>
        <taxon>Endopterygota</taxon>
        <taxon>Hymenoptera</taxon>
        <taxon>Apocrita</taxon>
        <taxon>Proctotrupomorpha</taxon>
        <taxon>Chalcidoidea</taxon>
        <taxon>Pteromalidae</taxon>
        <taxon>Pteromalinae</taxon>
        <taxon>Nasonia</taxon>
    </lineage>
</organism>
<dbReference type="GeneID" id="116416884"/>
<keyword evidence="3" id="KW-1185">Reference proteome</keyword>
<dbReference type="AlphaFoldDB" id="A0A7M7Q9I4"/>
<evidence type="ECO:0000313" key="3">
    <source>
        <dbReference type="Proteomes" id="UP000002358"/>
    </source>
</evidence>
<dbReference type="KEGG" id="nvi:116416884"/>
<feature type="region of interest" description="Disordered" evidence="1">
    <location>
        <begin position="73"/>
        <end position="99"/>
    </location>
</feature>
<feature type="compositionally biased region" description="Low complexity" evidence="1">
    <location>
        <begin position="17"/>
        <end position="34"/>
    </location>
</feature>
<sequence>MEDQVFTILPSEQHLFTGNDDSTTSSITNLNSSATEKEFQPVNVDYGILEESTNTTHQPTSKSNRNDLKLVQENEQESQDITPAQQKENFHESFTLPTEYLTKNKKTKLATKGKKNTCSRNL</sequence>
<dbReference type="EnsemblMetazoa" id="XM_031927144">
    <property type="protein sequence ID" value="XP_031783004"/>
    <property type="gene ID" value="LOC116416884"/>
</dbReference>
<dbReference type="InParanoid" id="A0A7M7Q9I4"/>
<name>A0A7M7Q9I4_NASVI</name>
<feature type="region of interest" description="Disordered" evidence="1">
    <location>
        <begin position="12"/>
        <end position="38"/>
    </location>
</feature>
<dbReference type="RefSeq" id="XP_031783004.1">
    <property type="nucleotide sequence ID" value="XM_031927144.1"/>
</dbReference>
<proteinExistence type="predicted"/>
<protein>
    <submittedName>
        <fullName evidence="2">Uncharacterized protein</fullName>
    </submittedName>
</protein>
<dbReference type="Proteomes" id="UP000002358">
    <property type="component" value="Unassembled WGS sequence"/>
</dbReference>
<reference evidence="2" key="1">
    <citation type="submission" date="2021-01" db="UniProtKB">
        <authorList>
            <consortium name="EnsemblMetazoa"/>
        </authorList>
    </citation>
    <scope>IDENTIFICATION</scope>
</reference>